<dbReference type="Proteomes" id="UP000789396">
    <property type="component" value="Unassembled WGS sequence"/>
</dbReference>
<gene>
    <name evidence="2" type="ORF">RFULGI_LOCUS9561</name>
</gene>
<name>A0A9N9ELT1_9GLOM</name>
<feature type="compositionally biased region" description="Polar residues" evidence="1">
    <location>
        <begin position="43"/>
        <end position="79"/>
    </location>
</feature>
<dbReference type="OrthoDB" id="1259151at2759"/>
<accession>A0A9N9ELT1</accession>
<feature type="non-terminal residue" evidence="2">
    <location>
        <position position="108"/>
    </location>
</feature>
<evidence type="ECO:0000313" key="3">
    <source>
        <dbReference type="Proteomes" id="UP000789396"/>
    </source>
</evidence>
<evidence type="ECO:0000256" key="1">
    <source>
        <dbReference type="SAM" id="MobiDB-lite"/>
    </source>
</evidence>
<proteinExistence type="predicted"/>
<comment type="caution">
    <text evidence="2">The sequence shown here is derived from an EMBL/GenBank/DDBJ whole genome shotgun (WGS) entry which is preliminary data.</text>
</comment>
<feature type="compositionally biased region" description="Pro residues" evidence="1">
    <location>
        <begin position="80"/>
        <end position="89"/>
    </location>
</feature>
<sequence>VQNGGLPSPGQMKITFKEGESESYVLIEHTEPLPTYTPREDSTSTATQALGTGASSITPPTGPLTNATSPSHSTSVNSTAPPPIAPDELPPSDNEAHKNPGNEVPAPS</sequence>
<protein>
    <submittedName>
        <fullName evidence="2">9907_t:CDS:1</fullName>
    </submittedName>
</protein>
<dbReference type="AlphaFoldDB" id="A0A9N9ELT1"/>
<dbReference type="EMBL" id="CAJVPZ010017292">
    <property type="protein sequence ID" value="CAG8679610.1"/>
    <property type="molecule type" value="Genomic_DNA"/>
</dbReference>
<reference evidence="2" key="1">
    <citation type="submission" date="2021-06" db="EMBL/GenBank/DDBJ databases">
        <authorList>
            <person name="Kallberg Y."/>
            <person name="Tangrot J."/>
            <person name="Rosling A."/>
        </authorList>
    </citation>
    <scope>NUCLEOTIDE SEQUENCE</scope>
    <source>
        <strain evidence="2">IN212</strain>
    </source>
</reference>
<evidence type="ECO:0000313" key="2">
    <source>
        <dbReference type="EMBL" id="CAG8679610.1"/>
    </source>
</evidence>
<feature type="region of interest" description="Disordered" evidence="1">
    <location>
        <begin position="29"/>
        <end position="108"/>
    </location>
</feature>
<keyword evidence="3" id="KW-1185">Reference proteome</keyword>
<organism evidence="2 3">
    <name type="scientific">Racocetra fulgida</name>
    <dbReference type="NCBI Taxonomy" id="60492"/>
    <lineage>
        <taxon>Eukaryota</taxon>
        <taxon>Fungi</taxon>
        <taxon>Fungi incertae sedis</taxon>
        <taxon>Mucoromycota</taxon>
        <taxon>Glomeromycotina</taxon>
        <taxon>Glomeromycetes</taxon>
        <taxon>Diversisporales</taxon>
        <taxon>Gigasporaceae</taxon>
        <taxon>Racocetra</taxon>
    </lineage>
</organism>